<name>A0A8E2ELU9_9PEZI</name>
<feature type="compositionally biased region" description="Polar residues" evidence="1">
    <location>
        <begin position="106"/>
        <end position="115"/>
    </location>
</feature>
<reference evidence="2 3" key="1">
    <citation type="journal article" date="2016" name="Nat. Commun.">
        <title>Ectomycorrhizal ecology is imprinted in the genome of the dominant symbiotic fungus Cenococcum geophilum.</title>
        <authorList>
            <consortium name="DOE Joint Genome Institute"/>
            <person name="Peter M."/>
            <person name="Kohler A."/>
            <person name="Ohm R.A."/>
            <person name="Kuo A."/>
            <person name="Krutzmann J."/>
            <person name="Morin E."/>
            <person name="Arend M."/>
            <person name="Barry K.W."/>
            <person name="Binder M."/>
            <person name="Choi C."/>
            <person name="Clum A."/>
            <person name="Copeland A."/>
            <person name="Grisel N."/>
            <person name="Haridas S."/>
            <person name="Kipfer T."/>
            <person name="LaButti K."/>
            <person name="Lindquist E."/>
            <person name="Lipzen A."/>
            <person name="Maire R."/>
            <person name="Meier B."/>
            <person name="Mihaltcheva S."/>
            <person name="Molinier V."/>
            <person name="Murat C."/>
            <person name="Poggeler S."/>
            <person name="Quandt C.A."/>
            <person name="Sperisen C."/>
            <person name="Tritt A."/>
            <person name="Tisserant E."/>
            <person name="Crous P.W."/>
            <person name="Henrissat B."/>
            <person name="Nehls U."/>
            <person name="Egli S."/>
            <person name="Spatafora J.W."/>
            <person name="Grigoriev I.V."/>
            <person name="Martin F.M."/>
        </authorList>
    </citation>
    <scope>NUCLEOTIDE SEQUENCE [LARGE SCALE GENOMIC DNA]</scope>
    <source>
        <strain evidence="2 3">CBS 459.81</strain>
    </source>
</reference>
<evidence type="ECO:0000313" key="3">
    <source>
        <dbReference type="Proteomes" id="UP000250266"/>
    </source>
</evidence>
<dbReference type="AlphaFoldDB" id="A0A8E2ELU9"/>
<organism evidence="2 3">
    <name type="scientific">Lepidopterella palustris CBS 459.81</name>
    <dbReference type="NCBI Taxonomy" id="1314670"/>
    <lineage>
        <taxon>Eukaryota</taxon>
        <taxon>Fungi</taxon>
        <taxon>Dikarya</taxon>
        <taxon>Ascomycota</taxon>
        <taxon>Pezizomycotina</taxon>
        <taxon>Dothideomycetes</taxon>
        <taxon>Pleosporomycetidae</taxon>
        <taxon>Mytilinidiales</taxon>
        <taxon>Argynnaceae</taxon>
        <taxon>Lepidopterella</taxon>
    </lineage>
</organism>
<evidence type="ECO:0000256" key="1">
    <source>
        <dbReference type="SAM" id="MobiDB-lite"/>
    </source>
</evidence>
<protein>
    <submittedName>
        <fullName evidence="2">Uncharacterized protein</fullName>
    </submittedName>
</protein>
<evidence type="ECO:0000313" key="2">
    <source>
        <dbReference type="EMBL" id="OCK86392.1"/>
    </source>
</evidence>
<accession>A0A8E2ELU9</accession>
<feature type="compositionally biased region" description="Low complexity" evidence="1">
    <location>
        <begin position="1"/>
        <end position="21"/>
    </location>
</feature>
<proteinExistence type="predicted"/>
<gene>
    <name evidence="2" type="ORF">K432DRAFT_420968</name>
</gene>
<dbReference type="Proteomes" id="UP000250266">
    <property type="component" value="Unassembled WGS sequence"/>
</dbReference>
<feature type="compositionally biased region" description="Polar residues" evidence="1">
    <location>
        <begin position="23"/>
        <end position="33"/>
    </location>
</feature>
<feature type="region of interest" description="Disordered" evidence="1">
    <location>
        <begin position="1"/>
        <end position="145"/>
    </location>
</feature>
<sequence>MTRKPPASSTATSSSNPIIPSDAPTNRSSNPENQPHIPPRHDTTSQFSSTSHPAPDPRHWQPVPRSWTLTRREHNSPPGPANQDTATYLDPSQAPPPIWNMVSDPATGSRSSHQQPPVAFSTDRASAPDEGGVSQSTGNAEPAGSDAYDKMARWMDERQTDMAWDGVGFIRRICSASEAEVWLGIR</sequence>
<keyword evidence="3" id="KW-1185">Reference proteome</keyword>
<dbReference type="EMBL" id="KV744805">
    <property type="protein sequence ID" value="OCK86392.1"/>
    <property type="molecule type" value="Genomic_DNA"/>
</dbReference>